<protein>
    <submittedName>
        <fullName evidence="1">DUF2533 family protein</fullName>
    </submittedName>
</protein>
<sequence length="88" mass="10251">MEEVHRAISRHSHGQHEEVRTFILLDAAREQKIEEVITKCENKEPFSVSEINEVTSKMNTMAKKVNLPLRQSVTSEMVREFVERKNKG</sequence>
<proteinExistence type="predicted"/>
<organism evidence="1 2">
    <name type="scientific">Metabacillus flavus</name>
    <dbReference type="NCBI Taxonomy" id="2823519"/>
    <lineage>
        <taxon>Bacteria</taxon>
        <taxon>Bacillati</taxon>
        <taxon>Bacillota</taxon>
        <taxon>Bacilli</taxon>
        <taxon>Bacillales</taxon>
        <taxon>Bacillaceae</taxon>
        <taxon>Metabacillus</taxon>
    </lineage>
</organism>
<dbReference type="EMBL" id="JAGVRK010000001">
    <property type="protein sequence ID" value="MBS2969344.1"/>
    <property type="molecule type" value="Genomic_DNA"/>
</dbReference>
<accession>A0ABS5LFG1</accession>
<evidence type="ECO:0000313" key="2">
    <source>
        <dbReference type="Proteomes" id="UP000682403"/>
    </source>
</evidence>
<dbReference type="RefSeq" id="WP_211558646.1">
    <property type="nucleotide sequence ID" value="NZ_JAGVRK010000001.1"/>
</dbReference>
<reference evidence="1 2" key="1">
    <citation type="submission" date="2021-04" db="EMBL/GenBank/DDBJ databases">
        <title>Metabacillus sp. strain KIGAM252 whole genome sequence.</title>
        <authorList>
            <person name="Seo M.-J."/>
            <person name="Cho E.-S."/>
            <person name="Hwang C.Y."/>
            <person name="Yoon D.J."/>
        </authorList>
    </citation>
    <scope>NUCLEOTIDE SEQUENCE [LARGE SCALE GENOMIC DNA]</scope>
    <source>
        <strain evidence="1 2">KIGAM252</strain>
    </source>
</reference>
<dbReference type="Proteomes" id="UP000682403">
    <property type="component" value="Unassembled WGS sequence"/>
</dbReference>
<gene>
    <name evidence="1" type="ORF">J9317_11260</name>
</gene>
<keyword evidence="2" id="KW-1185">Reference proteome</keyword>
<dbReference type="InterPro" id="IPR019688">
    <property type="entry name" value="DUF2533"/>
</dbReference>
<name>A0ABS5LFG1_9BACI</name>
<evidence type="ECO:0000313" key="1">
    <source>
        <dbReference type="EMBL" id="MBS2969344.1"/>
    </source>
</evidence>
<comment type="caution">
    <text evidence="1">The sequence shown here is derived from an EMBL/GenBank/DDBJ whole genome shotgun (WGS) entry which is preliminary data.</text>
</comment>
<dbReference type="Pfam" id="PF10752">
    <property type="entry name" value="DUF2533"/>
    <property type="match status" value="1"/>
</dbReference>